<organism evidence="1">
    <name type="scientific">Phaffia rhodozyma</name>
    <name type="common">Yeast</name>
    <name type="synonym">Xanthophyllomyces dendrorhous</name>
    <dbReference type="NCBI Taxonomy" id="264483"/>
    <lineage>
        <taxon>Eukaryota</taxon>
        <taxon>Fungi</taxon>
        <taxon>Dikarya</taxon>
        <taxon>Basidiomycota</taxon>
        <taxon>Agaricomycotina</taxon>
        <taxon>Tremellomycetes</taxon>
        <taxon>Cystofilobasidiales</taxon>
        <taxon>Mrakiaceae</taxon>
        <taxon>Phaffia</taxon>
    </lineage>
</organism>
<accession>A0A0F7SJI8</accession>
<proteinExistence type="predicted"/>
<reference evidence="1" key="1">
    <citation type="submission" date="2014-08" db="EMBL/GenBank/DDBJ databases">
        <authorList>
            <person name="Sharma Rahul"/>
            <person name="Thines Marco"/>
        </authorList>
    </citation>
    <scope>NUCLEOTIDE SEQUENCE</scope>
</reference>
<protein>
    <submittedName>
        <fullName evidence="1">Uncharacterized protein</fullName>
    </submittedName>
</protein>
<dbReference type="EMBL" id="LN483249">
    <property type="protein sequence ID" value="CDZ97798.1"/>
    <property type="molecule type" value="Genomic_DNA"/>
</dbReference>
<sequence>MKTSEPLAVLLVAHHTINSLLSLNSQHLTLSTATIIKSLFLLDELSKLYPQLRVIEPNAGERMLIASWWIVGDSDQKRLLEESMLVTSVFQEVKGGISVLLRPSKLFKTKSTVLRVAPSRNQSVTSSGHAIIPPLSPCRSIKKTSPPNFCRPLPKIANSNERRQQNPAVNLIAEEELFHAL</sequence>
<evidence type="ECO:0000313" key="1">
    <source>
        <dbReference type="EMBL" id="CDZ97798.1"/>
    </source>
</evidence>
<name>A0A0F7SJI8_PHARH</name>
<dbReference type="AlphaFoldDB" id="A0A0F7SJI8"/>